<evidence type="ECO:0000313" key="2">
    <source>
        <dbReference type="EMBL" id="KZZ95616.1"/>
    </source>
</evidence>
<keyword evidence="3" id="KW-1185">Reference proteome</keyword>
<comment type="caution">
    <text evidence="2">The sequence shown here is derived from an EMBL/GenBank/DDBJ whole genome shotgun (WGS) entry which is preliminary data.</text>
</comment>
<dbReference type="AlphaFoldDB" id="A0A168BQV1"/>
<dbReference type="Proteomes" id="UP000242877">
    <property type="component" value="Unassembled WGS sequence"/>
</dbReference>
<gene>
    <name evidence="2" type="ORF">AAP_01292</name>
</gene>
<dbReference type="VEuPathDB" id="FungiDB:AAP_01292"/>
<feature type="region of interest" description="Disordered" evidence="1">
    <location>
        <begin position="212"/>
        <end position="236"/>
    </location>
</feature>
<proteinExistence type="predicted"/>
<accession>A0A168BQV1</accession>
<name>A0A168BQV1_9EURO</name>
<reference evidence="2 3" key="1">
    <citation type="journal article" date="2016" name="Genome Biol. Evol.">
        <title>Divergent and convergent evolution of fungal pathogenicity.</title>
        <authorList>
            <person name="Shang Y."/>
            <person name="Xiao G."/>
            <person name="Zheng P."/>
            <person name="Cen K."/>
            <person name="Zhan S."/>
            <person name="Wang C."/>
        </authorList>
    </citation>
    <scope>NUCLEOTIDE SEQUENCE [LARGE SCALE GENOMIC DNA]</scope>
    <source>
        <strain evidence="2 3">ARSEF 7405</strain>
    </source>
</reference>
<sequence length="687" mass="73348">MSSYNQTSRASNAAYTEMNSQSAPVLDADFFDNAVDVDNTTTEEFSGDAQSFTSITDDGMLQMVFLIEFREYISADTKLAFKFRYDQSTSVNYHLDLSQPSKNPLNKHLLPVSTSGATTYIISNWPPCAKDVSFVTEDRYNIMPEEVTVFSFNDRKMLNFRSKGNSCPGDVQRRLRDGEFTNPTLLGADNTRATTERAILQTIDRLKKTIKKQEKNRKRTIRRRSSQKQKQITPSSTRILQPITNTTSTITKDKVIEEPSTPENDLEPFLFDLKLPIQINPEFSKIQEAEDSKNEELEDDELSTSENDIEPLLFDLSLPIQINLEFSKIQEAEQSRLDMSSLLLHAPLSPSPRLIAKDFNRLSVSAPTTPVTALKEGLTTTTLSTPAAADNEFLSGLGSLLWVACAPGSASPAAAPAFAPAAGAAASPAAAAGAAAAAAPAPASAAAAAAASPAASAAASSSAAAPSPSLSSSCPSSAFVSAFASPVCAALPIITAIPALELLTPAGEFDVAINSAPVSSPAGLISSSAMAAHPIASNSQGEAVRSSEVLGTDSESVAQGTNRSRFWLVVGSVVVALSVFCLNGMKYPGWQSGSEGSGSSVTKDLILYDPASFRFHLELSPAGRVAFCEEHADQTDNAVVEDFCDTLWYAPEVQTTTEEARVDPALVYQAVLTAGLLVFVGVCQFYY</sequence>
<evidence type="ECO:0000313" key="3">
    <source>
        <dbReference type="Proteomes" id="UP000242877"/>
    </source>
</evidence>
<protein>
    <submittedName>
        <fullName evidence="2">Uncharacterized protein</fullName>
    </submittedName>
</protein>
<feature type="compositionally biased region" description="Basic residues" evidence="1">
    <location>
        <begin position="214"/>
        <end position="227"/>
    </location>
</feature>
<evidence type="ECO:0000256" key="1">
    <source>
        <dbReference type="SAM" id="MobiDB-lite"/>
    </source>
</evidence>
<dbReference type="EMBL" id="AZGZ01000004">
    <property type="protein sequence ID" value="KZZ95616.1"/>
    <property type="molecule type" value="Genomic_DNA"/>
</dbReference>
<organism evidence="2 3">
    <name type="scientific">Ascosphaera apis ARSEF 7405</name>
    <dbReference type="NCBI Taxonomy" id="392613"/>
    <lineage>
        <taxon>Eukaryota</taxon>
        <taxon>Fungi</taxon>
        <taxon>Dikarya</taxon>
        <taxon>Ascomycota</taxon>
        <taxon>Pezizomycotina</taxon>
        <taxon>Eurotiomycetes</taxon>
        <taxon>Eurotiomycetidae</taxon>
        <taxon>Onygenales</taxon>
        <taxon>Ascosphaeraceae</taxon>
        <taxon>Ascosphaera</taxon>
    </lineage>
</organism>